<dbReference type="RefSeq" id="XP_030848554.1">
    <property type="nucleotide sequence ID" value="XM_030992694.1"/>
</dbReference>
<feature type="transmembrane region" description="Helical" evidence="2">
    <location>
        <begin position="262"/>
        <end position="280"/>
    </location>
</feature>
<dbReference type="PANTHER" id="PTHR11360">
    <property type="entry name" value="MONOCARBOXYLATE TRANSPORTER"/>
    <property type="match status" value="1"/>
</dbReference>
<feature type="transmembrane region" description="Helical" evidence="2">
    <location>
        <begin position="358"/>
        <end position="375"/>
    </location>
</feature>
<evidence type="ECO:0000313" key="3">
    <source>
        <dbReference type="EnsemblMetazoa" id="XP_030848554"/>
    </source>
</evidence>
<feature type="transmembrane region" description="Helical" evidence="2">
    <location>
        <begin position="133"/>
        <end position="153"/>
    </location>
</feature>
<dbReference type="GO" id="GO:0008028">
    <property type="term" value="F:monocarboxylic acid transmembrane transporter activity"/>
    <property type="evidence" value="ECO:0000318"/>
    <property type="project" value="GO_Central"/>
</dbReference>
<keyword evidence="2" id="KW-0472">Membrane</keyword>
<protein>
    <recommendedName>
        <fullName evidence="5">Major facilitator superfamily (MFS) profile domain-containing protein</fullName>
    </recommendedName>
</protein>
<dbReference type="Gene3D" id="1.20.1250.20">
    <property type="entry name" value="MFS general substrate transporter like domains"/>
    <property type="match status" value="1"/>
</dbReference>
<dbReference type="GO" id="GO:0005886">
    <property type="term" value="C:plasma membrane"/>
    <property type="evidence" value="ECO:0000318"/>
    <property type="project" value="GO_Central"/>
</dbReference>
<dbReference type="KEGG" id="spu:105439110"/>
<feature type="transmembrane region" description="Helical" evidence="2">
    <location>
        <begin position="100"/>
        <end position="121"/>
    </location>
</feature>
<keyword evidence="4" id="KW-1185">Reference proteome</keyword>
<dbReference type="InterPro" id="IPR050327">
    <property type="entry name" value="Proton-linked_MCT"/>
</dbReference>
<evidence type="ECO:0008006" key="5">
    <source>
        <dbReference type="Google" id="ProtNLM"/>
    </source>
</evidence>
<keyword evidence="2" id="KW-1133">Transmembrane helix</keyword>
<feature type="transmembrane region" description="Helical" evidence="2">
    <location>
        <begin position="419"/>
        <end position="437"/>
    </location>
</feature>
<feature type="transmembrane region" description="Helical" evidence="2">
    <location>
        <begin position="159"/>
        <end position="183"/>
    </location>
</feature>
<dbReference type="EnsemblMetazoa" id="XM_030992694">
    <property type="protein sequence ID" value="XP_030848554"/>
    <property type="gene ID" value="LOC105439110"/>
</dbReference>
<reference evidence="3" key="2">
    <citation type="submission" date="2021-01" db="UniProtKB">
        <authorList>
            <consortium name="EnsemblMetazoa"/>
        </authorList>
    </citation>
    <scope>IDENTIFICATION</scope>
</reference>
<organism evidence="3 4">
    <name type="scientific">Strongylocentrotus purpuratus</name>
    <name type="common">Purple sea urchin</name>
    <dbReference type="NCBI Taxonomy" id="7668"/>
    <lineage>
        <taxon>Eukaryota</taxon>
        <taxon>Metazoa</taxon>
        <taxon>Echinodermata</taxon>
        <taxon>Eleutherozoa</taxon>
        <taxon>Echinozoa</taxon>
        <taxon>Echinoidea</taxon>
        <taxon>Euechinoidea</taxon>
        <taxon>Echinacea</taxon>
        <taxon>Camarodonta</taxon>
        <taxon>Echinidea</taxon>
        <taxon>Strongylocentrotidae</taxon>
        <taxon>Strongylocentrotus</taxon>
    </lineage>
</organism>
<dbReference type="GeneID" id="105439110"/>
<dbReference type="OMA" id="IMANIIP"/>
<proteinExistence type="predicted"/>
<dbReference type="InterPro" id="IPR011701">
    <property type="entry name" value="MFS"/>
</dbReference>
<dbReference type="Proteomes" id="UP000007110">
    <property type="component" value="Unassembled WGS sequence"/>
</dbReference>
<dbReference type="SUPFAM" id="SSF103473">
    <property type="entry name" value="MFS general substrate transporter"/>
    <property type="match status" value="1"/>
</dbReference>
<evidence type="ECO:0000313" key="4">
    <source>
        <dbReference type="Proteomes" id="UP000007110"/>
    </source>
</evidence>
<feature type="transmembrane region" description="Helical" evidence="2">
    <location>
        <begin position="46"/>
        <end position="65"/>
    </location>
</feature>
<feature type="transmembrane region" description="Helical" evidence="2">
    <location>
        <begin position="387"/>
        <end position="407"/>
    </location>
</feature>
<dbReference type="InParanoid" id="A0A7M7PC51"/>
<evidence type="ECO:0000256" key="2">
    <source>
        <dbReference type="SAM" id="Phobius"/>
    </source>
</evidence>
<accession>A0A7M7PC51</accession>
<keyword evidence="2" id="KW-0812">Transmembrane</keyword>
<feature type="transmembrane region" description="Helical" evidence="2">
    <location>
        <begin position="77"/>
        <end position="94"/>
    </location>
</feature>
<dbReference type="InterPro" id="IPR036259">
    <property type="entry name" value="MFS_trans_sf"/>
</dbReference>
<feature type="transmembrane region" description="Helical" evidence="2">
    <location>
        <begin position="300"/>
        <end position="320"/>
    </location>
</feature>
<dbReference type="AlphaFoldDB" id="A0A7M7PC51"/>
<reference evidence="4" key="1">
    <citation type="submission" date="2015-02" db="EMBL/GenBank/DDBJ databases">
        <title>Genome sequencing for Strongylocentrotus purpuratus.</title>
        <authorList>
            <person name="Murali S."/>
            <person name="Liu Y."/>
            <person name="Vee V."/>
            <person name="English A."/>
            <person name="Wang M."/>
            <person name="Skinner E."/>
            <person name="Han Y."/>
            <person name="Muzny D.M."/>
            <person name="Worley K.C."/>
            <person name="Gibbs R.A."/>
        </authorList>
    </citation>
    <scope>NUCLEOTIDE SEQUENCE</scope>
</reference>
<dbReference type="PANTHER" id="PTHR11360:SF303">
    <property type="entry name" value="MAJOR FACILITATOR SUPERFAMILY (MFS) PROFILE DOMAIN-CONTAINING PROTEIN"/>
    <property type="match status" value="1"/>
</dbReference>
<evidence type="ECO:0000256" key="1">
    <source>
        <dbReference type="SAM" id="MobiDB-lite"/>
    </source>
</evidence>
<sequence length="447" mass="48330">MAYHIGPWKIVPALFLQTCFFLATIKSIGVYFPELRRDLGITATDLGITLGIFEAFSFVPGSFVAILNHKHGIQRPLIIGGAILASVGLISSSLVGTSAQLSICLAASGLGINIMSITLGIALSEQSGDRFDLLFGIGKSGYSLGMSVFPLLAEYLKNIYGWRGSLIIIGAIMANIIPLVLLVETDKGLTERGAAQGEEKNPSMNDVNDNSEQETADQSQQALITRDEEYPVQSDNNSRCSKNNCSSLYKLLADSVFNRDRCLVVILTAYTIFSMVDAGWHAFLIPRAVRRGLPTSRALYLAYTAAVACFIGRCLSGMILKPKFITAHDWHMVLTIINALSLIADVCFPHFAVMIVTSFVTALTIGEMNILMVVICRDRAPLPCFPVILVASEIIFGVGAFIGTTLTGLAADNLGYNEAFLLLAGFECLVLCIMMSARCSKRSPITD</sequence>
<name>A0A7M7PC51_STRPU</name>
<dbReference type="OrthoDB" id="8055603at2759"/>
<feature type="region of interest" description="Disordered" evidence="1">
    <location>
        <begin position="193"/>
        <end position="222"/>
    </location>
</feature>
<dbReference type="Pfam" id="PF07690">
    <property type="entry name" value="MFS_1"/>
    <property type="match status" value="1"/>
</dbReference>